<comment type="caution">
    <text evidence="7">The sequence shown here is derived from an EMBL/GenBank/DDBJ whole genome shotgun (WGS) entry which is preliminary data.</text>
</comment>
<evidence type="ECO:0000256" key="2">
    <source>
        <dbReference type="ARBA" id="ARBA00022679"/>
    </source>
</evidence>
<feature type="binding site" evidence="6">
    <location>
        <position position="151"/>
    </location>
    <ligand>
        <name>acetyl-CoA</name>
        <dbReference type="ChEBI" id="CHEBI:57288"/>
    </ligand>
</feature>
<dbReference type="GO" id="GO:0016746">
    <property type="term" value="F:acyltransferase activity"/>
    <property type="evidence" value="ECO:0007669"/>
    <property type="project" value="UniProtKB-KW"/>
</dbReference>
<evidence type="ECO:0000256" key="4">
    <source>
        <dbReference type="ARBA" id="ARBA00023315"/>
    </source>
</evidence>
<evidence type="ECO:0000256" key="5">
    <source>
        <dbReference type="PIRSR" id="PIRSR620019-1"/>
    </source>
</evidence>
<dbReference type="CDD" id="cd03360">
    <property type="entry name" value="LbH_AT_putative"/>
    <property type="match status" value="1"/>
</dbReference>
<evidence type="ECO:0000256" key="3">
    <source>
        <dbReference type="ARBA" id="ARBA00022737"/>
    </source>
</evidence>
<dbReference type="PATRIC" id="fig|43658.5.peg.4526"/>
<keyword evidence="8" id="KW-1185">Reference proteome</keyword>
<gene>
    <name evidence="7" type="ORF">TW77_21475</name>
</gene>
<evidence type="ECO:0000313" key="7">
    <source>
        <dbReference type="EMBL" id="KJZ05833.1"/>
    </source>
</evidence>
<dbReference type="SUPFAM" id="SSF51161">
    <property type="entry name" value="Trimeric LpxA-like enzymes"/>
    <property type="match status" value="1"/>
</dbReference>
<dbReference type="AlphaFoldDB" id="A0A0F4QDP1"/>
<feature type="active site" description="Proton acceptor" evidence="5">
    <location>
        <position position="142"/>
    </location>
</feature>
<evidence type="ECO:0000256" key="6">
    <source>
        <dbReference type="PIRSR" id="PIRSR620019-2"/>
    </source>
</evidence>
<protein>
    <recommendedName>
        <fullName evidence="9">Sugar acetyltransferase</fullName>
    </recommendedName>
</protein>
<dbReference type="PROSITE" id="PS00101">
    <property type="entry name" value="HEXAPEP_TRANSFERASES"/>
    <property type="match status" value="1"/>
</dbReference>
<keyword evidence="2" id="KW-0808">Transferase</keyword>
<evidence type="ECO:0000313" key="8">
    <source>
        <dbReference type="Proteomes" id="UP000033452"/>
    </source>
</evidence>
<dbReference type="Gene3D" id="2.160.10.10">
    <property type="entry name" value="Hexapeptide repeat proteins"/>
    <property type="match status" value="1"/>
</dbReference>
<dbReference type="PANTHER" id="PTHR43300">
    <property type="entry name" value="ACETYLTRANSFERASE"/>
    <property type="match status" value="1"/>
</dbReference>
<evidence type="ECO:0008006" key="9">
    <source>
        <dbReference type="Google" id="ProtNLM"/>
    </source>
</evidence>
<dbReference type="Pfam" id="PF00132">
    <property type="entry name" value="Hexapep"/>
    <property type="match status" value="2"/>
</dbReference>
<organism evidence="7 8">
    <name type="scientific">Pseudoalteromonas rubra</name>
    <dbReference type="NCBI Taxonomy" id="43658"/>
    <lineage>
        <taxon>Bacteria</taxon>
        <taxon>Pseudomonadati</taxon>
        <taxon>Pseudomonadota</taxon>
        <taxon>Gammaproteobacteria</taxon>
        <taxon>Alteromonadales</taxon>
        <taxon>Pseudoalteromonadaceae</taxon>
        <taxon>Pseudoalteromonas</taxon>
    </lineage>
</organism>
<dbReference type="Gene3D" id="3.40.50.20">
    <property type="match status" value="1"/>
</dbReference>
<accession>A0A0F4QDP1</accession>
<feature type="site" description="Increases basicity of active site His" evidence="5">
    <location>
        <position position="143"/>
    </location>
</feature>
<proteinExistence type="inferred from homology"/>
<name>A0A0F4QDP1_9GAMM</name>
<keyword evidence="4" id="KW-0012">Acyltransferase</keyword>
<dbReference type="InterPro" id="IPR050179">
    <property type="entry name" value="Trans_hexapeptide_repeat"/>
</dbReference>
<dbReference type="InterPro" id="IPR020019">
    <property type="entry name" value="AcTrfase_PglD-like"/>
</dbReference>
<dbReference type="InterPro" id="IPR011004">
    <property type="entry name" value="Trimer_LpxA-like_sf"/>
</dbReference>
<dbReference type="InterPro" id="IPR018357">
    <property type="entry name" value="Hexapep_transf_CS"/>
</dbReference>
<evidence type="ECO:0000256" key="1">
    <source>
        <dbReference type="ARBA" id="ARBA00007274"/>
    </source>
</evidence>
<dbReference type="NCBIfam" id="TIGR03570">
    <property type="entry name" value="NeuD_NnaD"/>
    <property type="match status" value="1"/>
</dbReference>
<keyword evidence="3" id="KW-0677">Repeat</keyword>
<dbReference type="Proteomes" id="UP000033452">
    <property type="component" value="Unassembled WGS sequence"/>
</dbReference>
<comment type="similarity">
    <text evidence="1">Belongs to the transferase hexapeptide repeat family.</text>
</comment>
<dbReference type="EMBL" id="JXYA01000061">
    <property type="protein sequence ID" value="KJZ05833.1"/>
    <property type="molecule type" value="Genomic_DNA"/>
</dbReference>
<dbReference type="InterPro" id="IPR001451">
    <property type="entry name" value="Hexapep"/>
</dbReference>
<dbReference type="PANTHER" id="PTHR43300:SF7">
    <property type="entry name" value="UDP-N-ACETYLBACILLOSAMINE N-ACETYLTRANSFERASE"/>
    <property type="match status" value="1"/>
</dbReference>
<sequence>MREIIIWGGTGHSKTVFDNLGDDRKLVSAVFDNNVNVTESPIRNVPLIHGSQFNEWLSSRDDIKSIGFILAIAGGNGLARKEVGRFLCSQNLTPIDVISEKSIVAHDVISGKGTQLLAGCNVGANAKFGDYCIVNNNANVDHDALIGNYCHIAPGATLTGEIELGENVFIGAGSVILPRIKVGSNVVVGAGSVVTKDIPSDSIVYGNPARIKGEV</sequence>
<reference evidence="7 8" key="1">
    <citation type="journal article" date="2015" name="BMC Genomics">
        <title>Genome mining reveals unlocked bioactive potential of marine Gram-negative bacteria.</title>
        <authorList>
            <person name="Machado H."/>
            <person name="Sonnenschein E.C."/>
            <person name="Melchiorsen J."/>
            <person name="Gram L."/>
        </authorList>
    </citation>
    <scope>NUCLEOTIDE SEQUENCE [LARGE SCALE GENOMIC DNA]</scope>
    <source>
        <strain evidence="7 8">S2471</strain>
    </source>
</reference>
<feature type="binding site" evidence="6">
    <location>
        <position position="75"/>
    </location>
    <ligand>
        <name>substrate</name>
    </ligand>
</feature>